<accession>E5XRX6</accession>
<dbReference type="EMBL" id="ACZI02000002">
    <property type="protein sequence ID" value="EFV12911.1"/>
    <property type="molecule type" value="Genomic_DNA"/>
</dbReference>
<dbReference type="Proteomes" id="UP000004816">
    <property type="component" value="Unassembled WGS sequence"/>
</dbReference>
<name>E5XRX6_SEGRC</name>
<sequence length="132" mass="15087">MDDRDFFKLLLTQFEATTGAADTYWFPKEVEDTFEISEGYDILTMNKKEEKGWIGTVRNQADAEFICAVMGCFPDLVRRLEQALDEADLKDRQRDEIAHEHIELAQEHNYALARIKTLEARVAELEGASNGG</sequence>
<dbReference type="AlphaFoldDB" id="E5XRX6"/>
<organism evidence="1 2">
    <name type="scientific">Segniliparus rugosus (strain ATCC BAA-974 / DSM 45345 / CCUG 50838 / CIP 108380 / JCM 13579 / CDC 945)</name>
    <dbReference type="NCBI Taxonomy" id="679197"/>
    <lineage>
        <taxon>Bacteria</taxon>
        <taxon>Bacillati</taxon>
        <taxon>Actinomycetota</taxon>
        <taxon>Actinomycetes</taxon>
        <taxon>Mycobacteriales</taxon>
        <taxon>Segniliparaceae</taxon>
        <taxon>Segniliparus</taxon>
    </lineage>
</organism>
<keyword evidence="2" id="KW-1185">Reference proteome</keyword>
<dbReference type="HOGENOM" id="CLU_1915653_0_0_11"/>
<protein>
    <submittedName>
        <fullName evidence="1">Uncharacterized protein</fullName>
    </submittedName>
</protein>
<dbReference type="eggNOG" id="ENOG5032FC5">
    <property type="taxonomic scope" value="Bacteria"/>
</dbReference>
<comment type="caution">
    <text evidence="1">The sequence shown here is derived from an EMBL/GenBank/DDBJ whole genome shotgun (WGS) entry which is preliminary data.</text>
</comment>
<reference evidence="1 2" key="1">
    <citation type="journal article" date="2011" name="Stand. Genomic Sci.">
        <title>High quality draft genome sequence of Segniliparus rugosus CDC 945(T)= (ATCC BAA-974(T)).</title>
        <authorList>
            <person name="Earl A.M."/>
            <person name="Desjardins C.A."/>
            <person name="Fitzgerald M.G."/>
            <person name="Arachchi H.M."/>
            <person name="Zeng Q."/>
            <person name="Mehta T."/>
            <person name="Griggs A."/>
            <person name="Birren B.W."/>
            <person name="Toney N.C."/>
            <person name="Carr J."/>
            <person name="Posey J."/>
            <person name="Butler W.R."/>
        </authorList>
    </citation>
    <scope>NUCLEOTIDE SEQUENCE [LARGE SCALE GENOMIC DNA]</scope>
    <source>
        <strain evidence="2">ATCC BAA-974 / DSM 45345 / CCUG 50838 / CIP 108380 / JCM 13579 / CDC 945</strain>
    </source>
</reference>
<evidence type="ECO:0000313" key="1">
    <source>
        <dbReference type="EMBL" id="EFV12911.1"/>
    </source>
</evidence>
<dbReference type="STRING" id="679197.HMPREF9336_02248"/>
<dbReference type="OrthoDB" id="4641794at2"/>
<dbReference type="RefSeq" id="WP_007470422.1">
    <property type="nucleotide sequence ID" value="NZ_KI391953.1"/>
</dbReference>
<proteinExistence type="predicted"/>
<gene>
    <name evidence="1" type="ORF">HMPREF9336_02248</name>
</gene>
<evidence type="ECO:0000313" key="2">
    <source>
        <dbReference type="Proteomes" id="UP000004816"/>
    </source>
</evidence>